<dbReference type="Proteomes" id="UP000321750">
    <property type="component" value="Unassembled WGS sequence"/>
</dbReference>
<organism evidence="1 2">
    <name type="scientific">Methylobacterium gnaphalii</name>
    <dbReference type="NCBI Taxonomy" id="1010610"/>
    <lineage>
        <taxon>Bacteria</taxon>
        <taxon>Pseudomonadati</taxon>
        <taxon>Pseudomonadota</taxon>
        <taxon>Alphaproteobacteria</taxon>
        <taxon>Hyphomicrobiales</taxon>
        <taxon>Methylobacteriaceae</taxon>
        <taxon>Methylobacterium</taxon>
    </lineage>
</organism>
<dbReference type="OrthoDB" id="8002309at2"/>
<evidence type="ECO:0000313" key="1">
    <source>
        <dbReference type="EMBL" id="GEP11134.1"/>
    </source>
</evidence>
<dbReference type="EMBL" id="BJZV01000016">
    <property type="protein sequence ID" value="GEP11134.1"/>
    <property type="molecule type" value="Genomic_DNA"/>
</dbReference>
<accession>A0A512JMH9</accession>
<keyword evidence="2" id="KW-1185">Reference proteome</keyword>
<comment type="caution">
    <text evidence="1">The sequence shown here is derived from an EMBL/GenBank/DDBJ whole genome shotgun (WGS) entry which is preliminary data.</text>
</comment>
<dbReference type="RefSeq" id="WP_147047582.1">
    <property type="nucleotide sequence ID" value="NZ_BJZV01000016.1"/>
</dbReference>
<reference evidence="1 2" key="1">
    <citation type="submission" date="2019-07" db="EMBL/GenBank/DDBJ databases">
        <title>Whole genome shotgun sequence of Methylobacterium gnaphalii NBRC 107716.</title>
        <authorList>
            <person name="Hosoyama A."/>
            <person name="Uohara A."/>
            <person name="Ohji S."/>
            <person name="Ichikawa N."/>
        </authorList>
    </citation>
    <scope>NUCLEOTIDE SEQUENCE [LARGE SCALE GENOMIC DNA]</scope>
    <source>
        <strain evidence="1 2">NBRC 107716</strain>
    </source>
</reference>
<gene>
    <name evidence="1" type="ORF">MGN01_29790</name>
</gene>
<proteinExistence type="predicted"/>
<evidence type="ECO:0000313" key="2">
    <source>
        <dbReference type="Proteomes" id="UP000321750"/>
    </source>
</evidence>
<name>A0A512JMH9_9HYPH</name>
<dbReference type="AlphaFoldDB" id="A0A512JMH9"/>
<protein>
    <submittedName>
        <fullName evidence="1">Uncharacterized protein</fullName>
    </submittedName>
</protein>
<sequence length="75" mass="8443">MSSLLEYEEGDSDRAEFRRGFAHGAQALFDVVGSQLSQGDADTLRRWLNRDIREWTLTGEELGRPPQAPELLPPS</sequence>